<protein>
    <recommendedName>
        <fullName evidence="5">Scaffolding protein</fullName>
    </recommendedName>
</protein>
<dbReference type="EMBL" id="JAFLRJ010000099">
    <property type="protein sequence ID" value="MBO0512424.1"/>
    <property type="molecule type" value="Genomic_DNA"/>
</dbReference>
<evidence type="ECO:0000256" key="1">
    <source>
        <dbReference type="SAM" id="Coils"/>
    </source>
</evidence>
<evidence type="ECO:0000256" key="2">
    <source>
        <dbReference type="SAM" id="MobiDB-lite"/>
    </source>
</evidence>
<feature type="region of interest" description="Disordered" evidence="2">
    <location>
        <begin position="172"/>
        <end position="221"/>
    </location>
</feature>
<evidence type="ECO:0008006" key="5">
    <source>
        <dbReference type="Google" id="ProtNLM"/>
    </source>
</evidence>
<reference evidence="3" key="1">
    <citation type="submission" date="2021-03" db="EMBL/GenBank/DDBJ databases">
        <title>Streptomyces poriferae sp. nov., a novel marine sponge-derived Actinobacteria species with anti-MRSA activity.</title>
        <authorList>
            <person name="Sandoval-Powers M."/>
            <person name="Kralova S."/>
            <person name="Nguyen G.-S."/>
            <person name="Fawwal D."/>
            <person name="Degnes K."/>
            <person name="Klinkenberg G."/>
            <person name="Sletta H."/>
            <person name="Wentzel A."/>
            <person name="Liles M.R."/>
        </authorList>
    </citation>
    <scope>NUCLEOTIDE SEQUENCE</scope>
    <source>
        <strain evidence="3">DSM 41794</strain>
    </source>
</reference>
<name>A0A939F655_9ACTN</name>
<dbReference type="RefSeq" id="WP_206961816.1">
    <property type="nucleotide sequence ID" value="NZ_BAAAJJ010000002.1"/>
</dbReference>
<dbReference type="AlphaFoldDB" id="A0A939F655"/>
<organism evidence="3 4">
    <name type="scientific">Streptomyces beijiangensis</name>
    <dbReference type="NCBI Taxonomy" id="163361"/>
    <lineage>
        <taxon>Bacteria</taxon>
        <taxon>Bacillati</taxon>
        <taxon>Actinomycetota</taxon>
        <taxon>Actinomycetes</taxon>
        <taxon>Kitasatosporales</taxon>
        <taxon>Streptomycetaceae</taxon>
        <taxon>Streptomyces</taxon>
    </lineage>
</organism>
<keyword evidence="4" id="KW-1185">Reference proteome</keyword>
<evidence type="ECO:0000313" key="3">
    <source>
        <dbReference type="EMBL" id="MBO0512424.1"/>
    </source>
</evidence>
<feature type="region of interest" description="Disordered" evidence="2">
    <location>
        <begin position="1"/>
        <end position="47"/>
    </location>
</feature>
<proteinExistence type="predicted"/>
<comment type="caution">
    <text evidence="3">The sequence shown here is derived from an EMBL/GenBank/DDBJ whole genome shotgun (WGS) entry which is preliminary data.</text>
</comment>
<evidence type="ECO:0000313" key="4">
    <source>
        <dbReference type="Proteomes" id="UP000664167"/>
    </source>
</evidence>
<keyword evidence="1" id="KW-0175">Coiled coil</keyword>
<feature type="coiled-coil region" evidence="1">
    <location>
        <begin position="95"/>
        <end position="122"/>
    </location>
</feature>
<gene>
    <name evidence="3" type="ORF">J0695_11480</name>
</gene>
<sequence length="221" mass="23375">MSRLLPHPHAVLGFRKDGRPIHPILGASEGDPSSDPSPQGGTTVDQDTLSRLLAREKQQGERTGIKQLLEGLGFEKPEDLTQFVAAQREAQTAALSEIERREQAATQRAQEADQRIAAASARERVAQRRAALLGLGALGDDLVDAEALLRAAVADDADETAVTEAAEALKVRRPTLFGTQHQESAPAPGGSPAGGGPKRSTPTPPGKAGVDMARRRGYISE</sequence>
<dbReference type="Proteomes" id="UP000664167">
    <property type="component" value="Unassembled WGS sequence"/>
</dbReference>
<accession>A0A939F655</accession>
<feature type="compositionally biased region" description="Polar residues" evidence="2">
    <location>
        <begin position="34"/>
        <end position="47"/>
    </location>
</feature>